<organism evidence="2 3">
    <name type="scientific">Dimargaris verticillata</name>
    <dbReference type="NCBI Taxonomy" id="2761393"/>
    <lineage>
        <taxon>Eukaryota</taxon>
        <taxon>Fungi</taxon>
        <taxon>Fungi incertae sedis</taxon>
        <taxon>Zoopagomycota</taxon>
        <taxon>Kickxellomycotina</taxon>
        <taxon>Dimargaritomycetes</taxon>
        <taxon>Dimargaritales</taxon>
        <taxon>Dimargaritaceae</taxon>
        <taxon>Dimargaris</taxon>
    </lineage>
</organism>
<evidence type="ECO:0000313" key="2">
    <source>
        <dbReference type="EMBL" id="KAJ1967969.1"/>
    </source>
</evidence>
<protein>
    <submittedName>
        <fullName evidence="2">Uncharacterized protein</fullName>
    </submittedName>
</protein>
<sequence>MVHTGGKRKRATPKTRSVNQTEATSQSAANALTTHVLPDTAAPTESVLEMVPEPTSQPKGILRPSHSAQAKPRKKGKQFVTDTKVSSDYDE</sequence>
<feature type="compositionally biased region" description="Basic residues" evidence="1">
    <location>
        <begin position="1"/>
        <end position="13"/>
    </location>
</feature>
<dbReference type="EMBL" id="JANBQB010002225">
    <property type="protein sequence ID" value="KAJ1967969.1"/>
    <property type="molecule type" value="Genomic_DNA"/>
</dbReference>
<dbReference type="Proteomes" id="UP001151582">
    <property type="component" value="Unassembled WGS sequence"/>
</dbReference>
<dbReference type="OrthoDB" id="10568915at2759"/>
<proteinExistence type="predicted"/>
<feature type="compositionally biased region" description="Polar residues" evidence="1">
    <location>
        <begin position="14"/>
        <end position="33"/>
    </location>
</feature>
<evidence type="ECO:0000256" key="1">
    <source>
        <dbReference type="SAM" id="MobiDB-lite"/>
    </source>
</evidence>
<dbReference type="AlphaFoldDB" id="A0A9W8E8Y7"/>
<evidence type="ECO:0000313" key="3">
    <source>
        <dbReference type="Proteomes" id="UP001151582"/>
    </source>
</evidence>
<feature type="region of interest" description="Disordered" evidence="1">
    <location>
        <begin position="1"/>
        <end position="91"/>
    </location>
</feature>
<gene>
    <name evidence="2" type="ORF">H4R34_006331</name>
</gene>
<accession>A0A9W8E8Y7</accession>
<reference evidence="2" key="1">
    <citation type="submission" date="2022-07" db="EMBL/GenBank/DDBJ databases">
        <title>Phylogenomic reconstructions and comparative analyses of Kickxellomycotina fungi.</title>
        <authorList>
            <person name="Reynolds N.K."/>
            <person name="Stajich J.E."/>
            <person name="Barry K."/>
            <person name="Grigoriev I.V."/>
            <person name="Crous P."/>
            <person name="Smith M.E."/>
        </authorList>
    </citation>
    <scope>NUCLEOTIDE SEQUENCE</scope>
    <source>
        <strain evidence="2">RSA 567</strain>
    </source>
</reference>
<keyword evidence="3" id="KW-1185">Reference proteome</keyword>
<name>A0A9W8E8Y7_9FUNG</name>
<comment type="caution">
    <text evidence="2">The sequence shown here is derived from an EMBL/GenBank/DDBJ whole genome shotgun (WGS) entry which is preliminary data.</text>
</comment>
<feature type="compositionally biased region" description="Polar residues" evidence="1">
    <location>
        <begin position="80"/>
        <end position="91"/>
    </location>
</feature>